<proteinExistence type="predicted"/>
<evidence type="ECO:0000313" key="2">
    <source>
        <dbReference type="Proteomes" id="UP000830955"/>
    </source>
</evidence>
<accession>A0AAE9KRL2</accession>
<keyword evidence="2" id="KW-1185">Reference proteome</keyword>
<reference evidence="1 2" key="1">
    <citation type="submission" date="2022-03" db="EMBL/GenBank/DDBJ databases">
        <authorList>
            <person name="Friedrich I."/>
            <person name="Schneider D."/>
            <person name="Poehlein A."/>
            <person name="Hertel R."/>
            <person name="Daniel R."/>
        </authorList>
    </citation>
    <scope>NUCLEOTIDE SEQUENCE [LARGE SCALE GENOMIC DNA]</scope>
</reference>
<organism evidence="1 2">
    <name type="scientific">Serratia phage vB_SmaM-Otaku</name>
    <dbReference type="NCBI Taxonomy" id="2932867"/>
    <lineage>
        <taxon>Viruses</taxon>
        <taxon>Duplodnaviria</taxon>
        <taxon>Heunggongvirae</taxon>
        <taxon>Uroviricota</taxon>
        <taxon>Caudoviricetes</taxon>
        <taxon>Sarkviridae</taxon>
        <taxon>Otakuvirus</taxon>
        <taxon>Otakuvirus otaku</taxon>
    </lineage>
</organism>
<sequence>MAKLTKKERDWIDRVNSVLAECPSPGKIGFFTIGDSTVGLYDLRHDNAIAASDDDLVRVAHRNGWLFDESIYFPSSVNGVCG</sequence>
<name>A0AAE9KRL2_9CAUD</name>
<dbReference type="Proteomes" id="UP000830955">
    <property type="component" value="Segment"/>
</dbReference>
<evidence type="ECO:0000313" key="1">
    <source>
        <dbReference type="EMBL" id="UPU16047.1"/>
    </source>
</evidence>
<protein>
    <submittedName>
        <fullName evidence="1">Uncharacterized protein</fullName>
    </submittedName>
</protein>
<gene>
    <name evidence="1" type="ORF">OTAKU_00580</name>
</gene>
<dbReference type="EMBL" id="ON087563">
    <property type="protein sequence ID" value="UPU16047.1"/>
    <property type="molecule type" value="Genomic_DNA"/>
</dbReference>